<gene>
    <name evidence="3" type="ORF">THIOM_000551</name>
</gene>
<dbReference type="InterPro" id="IPR050698">
    <property type="entry name" value="MBL"/>
</dbReference>
<protein>
    <submittedName>
        <fullName evidence="3">Metallo-beta-lactamase family protein RNA-specific</fullName>
    </submittedName>
</protein>
<dbReference type="Pfam" id="PF07521">
    <property type="entry name" value="RMMBL"/>
    <property type="match status" value="1"/>
</dbReference>
<dbReference type="Pfam" id="PF10996">
    <property type="entry name" value="Beta-Casp"/>
    <property type="match status" value="1"/>
</dbReference>
<dbReference type="SUPFAM" id="SSF56281">
    <property type="entry name" value="Metallo-hydrolase/oxidoreductase"/>
    <property type="match status" value="1"/>
</dbReference>
<comment type="caution">
    <text evidence="3">The sequence shown here is derived from an EMBL/GenBank/DDBJ whole genome shotgun (WGS) entry which is preliminary data.</text>
</comment>
<evidence type="ECO:0000259" key="2">
    <source>
        <dbReference type="SMART" id="SM01027"/>
    </source>
</evidence>
<dbReference type="GO" id="GO:0004521">
    <property type="term" value="F:RNA endonuclease activity"/>
    <property type="evidence" value="ECO:0007669"/>
    <property type="project" value="TreeGrafter"/>
</dbReference>
<evidence type="ECO:0000256" key="1">
    <source>
        <dbReference type="ARBA" id="ARBA00022801"/>
    </source>
</evidence>
<dbReference type="GO" id="GO:0016787">
    <property type="term" value="F:hydrolase activity"/>
    <property type="evidence" value="ECO:0007669"/>
    <property type="project" value="UniProtKB-KW"/>
</dbReference>
<organism evidence="3 4">
    <name type="scientific">Candidatus Thiomargarita nelsonii</name>
    <dbReference type="NCBI Taxonomy" id="1003181"/>
    <lineage>
        <taxon>Bacteria</taxon>
        <taxon>Pseudomonadati</taxon>
        <taxon>Pseudomonadota</taxon>
        <taxon>Gammaproteobacteria</taxon>
        <taxon>Thiotrichales</taxon>
        <taxon>Thiotrichaceae</taxon>
        <taxon>Thiomargarita</taxon>
    </lineage>
</organism>
<dbReference type="PATRIC" id="fig|1003181.4.peg.806"/>
<dbReference type="EMBL" id="LUTY01000259">
    <property type="protein sequence ID" value="OAD23612.1"/>
    <property type="molecule type" value="Genomic_DNA"/>
</dbReference>
<dbReference type="AlphaFoldDB" id="A0A176S652"/>
<dbReference type="PANTHER" id="PTHR11203">
    <property type="entry name" value="CLEAVAGE AND POLYADENYLATION SPECIFICITY FACTOR FAMILY MEMBER"/>
    <property type="match status" value="1"/>
</dbReference>
<dbReference type="Proteomes" id="UP000076962">
    <property type="component" value="Unassembled WGS sequence"/>
</dbReference>
<keyword evidence="4" id="KW-1185">Reference proteome</keyword>
<accession>A0A176S652</accession>
<reference evidence="3 4" key="1">
    <citation type="submission" date="2016-05" db="EMBL/GenBank/DDBJ databases">
        <title>Single-cell genome of chain-forming Candidatus Thiomargarita nelsonii and comparison to other large sulfur-oxidizing bacteria.</title>
        <authorList>
            <person name="Winkel M."/>
            <person name="Salman V."/>
            <person name="Woyke T."/>
            <person name="Schulz-Vogt H."/>
            <person name="Richter M."/>
            <person name="Flood B."/>
            <person name="Bailey J."/>
            <person name="Amann R."/>
            <person name="Mussmann M."/>
        </authorList>
    </citation>
    <scope>NUCLEOTIDE SEQUENCE [LARGE SCALE GENOMIC DNA]</scope>
    <source>
        <strain evidence="3 4">THI036</strain>
    </source>
</reference>
<sequence>MNFEQLLTINDWQTHQRTVKYLQKTARPVIVIAASGMCTGGRIVSYLKALLEDKRTDILFVGYQGQGTIGRTIQKYGPRNGWVEIEDKRYTINAQVHTISGYCAHADQRDLVNFVKRMRHKPKEIRLVQRLAQNLLVTSIHSCLI</sequence>
<dbReference type="SMART" id="SM01027">
    <property type="entry name" value="Beta-Casp"/>
    <property type="match status" value="1"/>
</dbReference>
<keyword evidence="1" id="KW-0378">Hydrolase</keyword>
<feature type="domain" description="Beta-Casp" evidence="2">
    <location>
        <begin position="6"/>
        <end position="73"/>
    </location>
</feature>
<dbReference type="Gene3D" id="3.40.50.10890">
    <property type="match status" value="1"/>
</dbReference>
<dbReference type="PANTHER" id="PTHR11203:SF37">
    <property type="entry name" value="INTEGRATOR COMPLEX SUBUNIT 11"/>
    <property type="match status" value="1"/>
</dbReference>
<dbReference type="InterPro" id="IPR036866">
    <property type="entry name" value="RibonucZ/Hydroxyglut_hydro"/>
</dbReference>
<evidence type="ECO:0000313" key="3">
    <source>
        <dbReference type="EMBL" id="OAD23612.1"/>
    </source>
</evidence>
<dbReference type="InterPro" id="IPR011108">
    <property type="entry name" value="RMMBL"/>
</dbReference>
<evidence type="ECO:0000313" key="4">
    <source>
        <dbReference type="Proteomes" id="UP000076962"/>
    </source>
</evidence>
<proteinExistence type="predicted"/>
<name>A0A176S652_9GAMM</name>
<dbReference type="InterPro" id="IPR022712">
    <property type="entry name" value="Beta_Casp"/>
</dbReference>